<comment type="cofactor">
    <cofactor evidence="1">
        <name>Mn(2+)</name>
        <dbReference type="ChEBI" id="CHEBI:29035"/>
    </cofactor>
</comment>
<keyword evidence="3" id="KW-0479">Metal-binding</keyword>
<evidence type="ECO:0000256" key="3">
    <source>
        <dbReference type="ARBA" id="ARBA00022723"/>
    </source>
</evidence>
<dbReference type="Pfam" id="PF00180">
    <property type="entry name" value="Iso_dh"/>
    <property type="match status" value="1"/>
</dbReference>
<dbReference type="EMBL" id="JACHNA010000001">
    <property type="protein sequence ID" value="MBB4734993.1"/>
    <property type="molecule type" value="Genomic_DNA"/>
</dbReference>
<protein>
    <submittedName>
        <fullName evidence="9">3-isopropylmalate dehydrogenase</fullName>
        <ecNumber evidence="9">1.1.1.85</ecNumber>
    </submittedName>
</protein>
<dbReference type="EC" id="1.1.1.85" evidence="9"/>
<evidence type="ECO:0000256" key="7">
    <source>
        <dbReference type="SAM" id="MobiDB-lite"/>
    </source>
</evidence>
<evidence type="ECO:0000313" key="9">
    <source>
        <dbReference type="EMBL" id="MBB4734993.1"/>
    </source>
</evidence>
<keyword evidence="6" id="KW-0464">Manganese</keyword>
<accession>A0A7W7GMQ7</accession>
<dbReference type="PANTHER" id="PTHR43275:SF1">
    <property type="entry name" value="D-MALATE DEHYDROGENASE [DECARBOXYLATING]"/>
    <property type="match status" value="1"/>
</dbReference>
<keyword evidence="10" id="KW-1185">Reference proteome</keyword>
<dbReference type="RefSeq" id="WP_184241020.1">
    <property type="nucleotide sequence ID" value="NZ_JACHNA010000001.1"/>
</dbReference>
<dbReference type="Proteomes" id="UP000540191">
    <property type="component" value="Unassembled WGS sequence"/>
</dbReference>
<feature type="region of interest" description="Disordered" evidence="7">
    <location>
        <begin position="1"/>
        <end position="20"/>
    </location>
</feature>
<dbReference type="SMART" id="SM01329">
    <property type="entry name" value="Iso_dh"/>
    <property type="match status" value="1"/>
</dbReference>
<evidence type="ECO:0000259" key="8">
    <source>
        <dbReference type="SMART" id="SM01329"/>
    </source>
</evidence>
<gene>
    <name evidence="9" type="ORF">HDA30_000501</name>
</gene>
<dbReference type="PANTHER" id="PTHR43275">
    <property type="entry name" value="D-MALATE DEHYDROGENASE [DECARBOXYLATING]"/>
    <property type="match status" value="1"/>
</dbReference>
<dbReference type="InterPro" id="IPR019818">
    <property type="entry name" value="IsoCit/isopropylmalate_DH_CS"/>
</dbReference>
<keyword evidence="5" id="KW-0520">NAD</keyword>
<feature type="compositionally biased region" description="Polar residues" evidence="7">
    <location>
        <begin position="1"/>
        <end position="13"/>
    </location>
</feature>
<feature type="domain" description="Isopropylmalate dehydrogenase-like" evidence="8">
    <location>
        <begin position="34"/>
        <end position="376"/>
    </location>
</feature>
<dbReference type="InterPro" id="IPR024084">
    <property type="entry name" value="IsoPropMal-DH-like_dom"/>
</dbReference>
<sequence length="390" mass="40503">MSENIDTPASTVTDPAASRHEGAAAARTAAGGLDLAVIGGDGIGPEVTAQALRILQAALVAEGRPVAEVTDYALGADHYTATGQTLTDEQLAALRRHDAILFGAVGAAPHDRAVPSGLIEREILLRLRFALDHAVNLRPTRLYPGAVSPLAEPGEIDFTVVREGTEGPYVGNGGSLRSGGEHEIATEVSVNTAHGVRRVVADAFARAAASPRRRLTLVHKHNVLVHAGRLWRRVVDEVAAEHPEVDVDYLHVDAATILMTTDPARFDVIVTDNLFGDILTDLAAAVGGGIGLAASGNINVAGTAPSMFEPVHGSAPDIAGTGTADPIAAILSAAMLLEHVGESAAARRVRAAVWSHLEHRAATGAEVRTEVVADDVLARLAGEATPTRRA</sequence>
<keyword evidence="4 9" id="KW-0560">Oxidoreductase</keyword>
<evidence type="ECO:0000256" key="4">
    <source>
        <dbReference type="ARBA" id="ARBA00023002"/>
    </source>
</evidence>
<dbReference type="NCBIfam" id="NF002898">
    <property type="entry name" value="PRK03437.1"/>
    <property type="match status" value="1"/>
</dbReference>
<dbReference type="InterPro" id="IPR050501">
    <property type="entry name" value="ICDH/IPMDH"/>
</dbReference>
<organism evidence="9 10">
    <name type="scientific">Micrococcus cohnii</name>
    <dbReference type="NCBI Taxonomy" id="993416"/>
    <lineage>
        <taxon>Bacteria</taxon>
        <taxon>Bacillati</taxon>
        <taxon>Actinomycetota</taxon>
        <taxon>Actinomycetes</taxon>
        <taxon>Micrococcales</taxon>
        <taxon>Micrococcaceae</taxon>
        <taxon>Micrococcus</taxon>
    </lineage>
</organism>
<evidence type="ECO:0000256" key="5">
    <source>
        <dbReference type="ARBA" id="ARBA00023027"/>
    </source>
</evidence>
<name>A0A7W7GMQ7_9MICC</name>
<evidence type="ECO:0000256" key="1">
    <source>
        <dbReference type="ARBA" id="ARBA00001936"/>
    </source>
</evidence>
<dbReference type="GO" id="GO:0000287">
    <property type="term" value="F:magnesium ion binding"/>
    <property type="evidence" value="ECO:0007669"/>
    <property type="project" value="InterPro"/>
</dbReference>
<comment type="caution">
    <text evidence="9">The sequence shown here is derived from an EMBL/GenBank/DDBJ whole genome shotgun (WGS) entry which is preliminary data.</text>
</comment>
<dbReference type="GO" id="GO:0003862">
    <property type="term" value="F:3-isopropylmalate dehydrogenase activity"/>
    <property type="evidence" value="ECO:0007669"/>
    <property type="project" value="UniProtKB-EC"/>
</dbReference>
<comment type="cofactor">
    <cofactor evidence="2">
        <name>Mg(2+)</name>
        <dbReference type="ChEBI" id="CHEBI:18420"/>
    </cofactor>
</comment>
<proteinExistence type="predicted"/>
<reference evidence="9 10" key="1">
    <citation type="submission" date="2020-08" db="EMBL/GenBank/DDBJ databases">
        <title>Sequencing the genomes of 1000 actinobacteria strains.</title>
        <authorList>
            <person name="Klenk H.-P."/>
        </authorList>
    </citation>
    <scope>NUCLEOTIDE SEQUENCE [LARGE SCALE GENOMIC DNA]</scope>
    <source>
        <strain evidence="9 10">DSM 23974</strain>
    </source>
</reference>
<evidence type="ECO:0000256" key="6">
    <source>
        <dbReference type="ARBA" id="ARBA00023211"/>
    </source>
</evidence>
<evidence type="ECO:0000256" key="2">
    <source>
        <dbReference type="ARBA" id="ARBA00001946"/>
    </source>
</evidence>
<dbReference type="GO" id="GO:0051287">
    <property type="term" value="F:NAD binding"/>
    <property type="evidence" value="ECO:0007669"/>
    <property type="project" value="InterPro"/>
</dbReference>
<dbReference type="SUPFAM" id="SSF53659">
    <property type="entry name" value="Isocitrate/Isopropylmalate dehydrogenase-like"/>
    <property type="match status" value="1"/>
</dbReference>
<dbReference type="Gene3D" id="3.40.718.10">
    <property type="entry name" value="Isopropylmalate Dehydrogenase"/>
    <property type="match status" value="1"/>
</dbReference>
<dbReference type="PROSITE" id="PS00470">
    <property type="entry name" value="IDH_IMDH"/>
    <property type="match status" value="1"/>
</dbReference>
<evidence type="ECO:0000313" key="10">
    <source>
        <dbReference type="Proteomes" id="UP000540191"/>
    </source>
</evidence>
<dbReference type="AlphaFoldDB" id="A0A7W7GMQ7"/>